<evidence type="ECO:0000313" key="3">
    <source>
        <dbReference type="Proteomes" id="UP001237642"/>
    </source>
</evidence>
<organism evidence="2 3">
    <name type="scientific">Heracleum sosnowskyi</name>
    <dbReference type="NCBI Taxonomy" id="360622"/>
    <lineage>
        <taxon>Eukaryota</taxon>
        <taxon>Viridiplantae</taxon>
        <taxon>Streptophyta</taxon>
        <taxon>Embryophyta</taxon>
        <taxon>Tracheophyta</taxon>
        <taxon>Spermatophyta</taxon>
        <taxon>Magnoliopsida</taxon>
        <taxon>eudicotyledons</taxon>
        <taxon>Gunneridae</taxon>
        <taxon>Pentapetalae</taxon>
        <taxon>asterids</taxon>
        <taxon>campanulids</taxon>
        <taxon>Apiales</taxon>
        <taxon>Apiaceae</taxon>
        <taxon>Apioideae</taxon>
        <taxon>apioid superclade</taxon>
        <taxon>Tordylieae</taxon>
        <taxon>Tordyliinae</taxon>
        <taxon>Heracleum</taxon>
    </lineage>
</organism>
<dbReference type="EMBL" id="JAUIZM010000005">
    <property type="protein sequence ID" value="KAK1384618.1"/>
    <property type="molecule type" value="Genomic_DNA"/>
</dbReference>
<dbReference type="AlphaFoldDB" id="A0AAD8MUS4"/>
<keyword evidence="3" id="KW-1185">Reference proteome</keyword>
<feature type="compositionally biased region" description="Basic residues" evidence="1">
    <location>
        <begin position="145"/>
        <end position="165"/>
    </location>
</feature>
<reference evidence="2" key="1">
    <citation type="submission" date="2023-02" db="EMBL/GenBank/DDBJ databases">
        <title>Genome of toxic invasive species Heracleum sosnowskyi carries increased number of genes despite the absence of recent whole-genome duplications.</title>
        <authorList>
            <person name="Schelkunov M."/>
            <person name="Shtratnikova V."/>
            <person name="Makarenko M."/>
            <person name="Klepikova A."/>
            <person name="Omelchenko D."/>
            <person name="Novikova G."/>
            <person name="Obukhova E."/>
            <person name="Bogdanov V."/>
            <person name="Penin A."/>
            <person name="Logacheva M."/>
        </authorList>
    </citation>
    <scope>NUCLEOTIDE SEQUENCE</scope>
    <source>
        <strain evidence="2">Hsosn_3</strain>
        <tissue evidence="2">Leaf</tissue>
    </source>
</reference>
<dbReference type="GO" id="GO:0006897">
    <property type="term" value="P:endocytosis"/>
    <property type="evidence" value="ECO:0007669"/>
    <property type="project" value="InterPro"/>
</dbReference>
<dbReference type="InterPro" id="IPR037501">
    <property type="entry name" value="TPLATE"/>
</dbReference>
<dbReference type="PANTHER" id="PTHR36029:SF1">
    <property type="entry name" value="PROTEIN TPLATE"/>
    <property type="match status" value="1"/>
</dbReference>
<dbReference type="Proteomes" id="UP001237642">
    <property type="component" value="Unassembled WGS sequence"/>
</dbReference>
<reference evidence="2" key="2">
    <citation type="submission" date="2023-05" db="EMBL/GenBank/DDBJ databases">
        <authorList>
            <person name="Schelkunov M.I."/>
        </authorList>
    </citation>
    <scope>NUCLEOTIDE SEQUENCE</scope>
    <source>
        <strain evidence="2">Hsosn_3</strain>
        <tissue evidence="2">Leaf</tissue>
    </source>
</reference>
<dbReference type="PANTHER" id="PTHR36029">
    <property type="entry name" value="TSET COMPLEX MEMBER TSTA"/>
    <property type="match status" value="1"/>
</dbReference>
<comment type="caution">
    <text evidence="2">The sequence shown here is derived from an EMBL/GenBank/DDBJ whole genome shotgun (WGS) entry which is preliminary data.</text>
</comment>
<protein>
    <submittedName>
        <fullName evidence="2">Uncharacterized protein</fullName>
    </submittedName>
</protein>
<proteinExistence type="predicted"/>
<gene>
    <name evidence="2" type="ORF">POM88_022353</name>
</gene>
<evidence type="ECO:0000313" key="2">
    <source>
        <dbReference type="EMBL" id="KAK1384618.1"/>
    </source>
</evidence>
<name>A0AAD8MUS4_9APIA</name>
<feature type="region of interest" description="Disordered" evidence="1">
    <location>
        <begin position="129"/>
        <end position="165"/>
    </location>
</feature>
<sequence>MVKTLSAESGCIHALACICRTACIYVDLLAKENVRGGQKPLRGTDIASLFEDVMRKDDLDTVSSTSLYREELVSTLVKSCFQLLGIIYSSGIYYSYAVQKQIRENNLKGNASKTDEGLLHGGTALLSGKRKMRGKTRTGGEAQRHRSTGAKNSLKHGVAKRQKRY</sequence>
<evidence type="ECO:0000256" key="1">
    <source>
        <dbReference type="SAM" id="MobiDB-lite"/>
    </source>
</evidence>
<accession>A0AAD8MUS4</accession>